<feature type="domain" description="Aromatic amino acid beta-eliminating lyase/threonine aldolase" evidence="6">
    <location>
        <begin position="3"/>
        <end position="286"/>
    </location>
</feature>
<dbReference type="CDD" id="cd06502">
    <property type="entry name" value="TA_like"/>
    <property type="match status" value="1"/>
</dbReference>
<evidence type="ECO:0000256" key="1">
    <source>
        <dbReference type="ARBA" id="ARBA00001933"/>
    </source>
</evidence>
<dbReference type="InterPro" id="IPR015424">
    <property type="entry name" value="PyrdxlP-dep_Trfase"/>
</dbReference>
<dbReference type="SUPFAM" id="SSF53383">
    <property type="entry name" value="PLP-dependent transferases"/>
    <property type="match status" value="1"/>
</dbReference>
<evidence type="ECO:0000256" key="3">
    <source>
        <dbReference type="ARBA" id="ARBA00022898"/>
    </source>
</evidence>
<dbReference type="NCBIfam" id="NF041359">
    <property type="entry name" value="GntG_guanitoxin"/>
    <property type="match status" value="1"/>
</dbReference>
<comment type="caution">
    <text evidence="7">The sequence shown here is derived from an EMBL/GenBank/DDBJ whole genome shotgun (WGS) entry which is preliminary data.</text>
</comment>
<protein>
    <submittedName>
        <fullName evidence="7">Low specificity L-threonine aldolase</fullName>
    </submittedName>
</protein>
<comment type="similarity">
    <text evidence="2">Belongs to the threonine aldolase family.</text>
</comment>
<name>A0A2W4WS02_9CYAN</name>
<dbReference type="Pfam" id="PF01212">
    <property type="entry name" value="Beta_elim_lyase"/>
    <property type="match status" value="1"/>
</dbReference>
<evidence type="ECO:0000313" key="8">
    <source>
        <dbReference type="Proteomes" id="UP000249794"/>
    </source>
</evidence>
<comment type="cofactor">
    <cofactor evidence="1">
        <name>pyridoxal 5'-phosphate</name>
        <dbReference type="ChEBI" id="CHEBI:597326"/>
    </cofactor>
</comment>
<evidence type="ECO:0000256" key="5">
    <source>
        <dbReference type="PIRSR" id="PIRSR017617-1"/>
    </source>
</evidence>
<feature type="modified residue" description="N6-(pyridoxal phosphate)lysine" evidence="5">
    <location>
        <position position="199"/>
    </location>
</feature>
<dbReference type="FunFam" id="3.40.640.10:FF:000030">
    <property type="entry name" value="Low-specificity L-threonine aldolase"/>
    <property type="match status" value="1"/>
</dbReference>
<dbReference type="GO" id="GO:0006567">
    <property type="term" value="P:L-threonine catabolic process"/>
    <property type="evidence" value="ECO:0007669"/>
    <property type="project" value="TreeGrafter"/>
</dbReference>
<dbReference type="Proteomes" id="UP000249794">
    <property type="component" value="Unassembled WGS sequence"/>
</dbReference>
<dbReference type="Gene3D" id="3.90.1150.10">
    <property type="entry name" value="Aspartate Aminotransferase, domain 1"/>
    <property type="match status" value="1"/>
</dbReference>
<evidence type="ECO:0000313" key="7">
    <source>
        <dbReference type="EMBL" id="PZO47716.1"/>
    </source>
</evidence>
<evidence type="ECO:0000256" key="4">
    <source>
        <dbReference type="ARBA" id="ARBA00023239"/>
    </source>
</evidence>
<dbReference type="InterPro" id="IPR001597">
    <property type="entry name" value="ArAA_b-elim_lyase/Thr_aldolase"/>
</dbReference>
<dbReference type="InterPro" id="IPR015421">
    <property type="entry name" value="PyrdxlP-dep_Trfase_major"/>
</dbReference>
<dbReference type="EMBL" id="QBMP01000263">
    <property type="protein sequence ID" value="PZO47716.1"/>
    <property type="molecule type" value="Genomic_DNA"/>
</dbReference>
<dbReference type="PANTHER" id="PTHR48097">
    <property type="entry name" value="L-THREONINE ALDOLASE-RELATED"/>
    <property type="match status" value="1"/>
</dbReference>
<dbReference type="InterPro" id="IPR015422">
    <property type="entry name" value="PyrdxlP-dep_Trfase_small"/>
</dbReference>
<reference evidence="7 8" key="2">
    <citation type="submission" date="2018-06" db="EMBL/GenBank/DDBJ databases">
        <title>Metagenomic assembly of (sub)arctic Cyanobacteria and their associated microbiome from non-axenic cultures.</title>
        <authorList>
            <person name="Baurain D."/>
        </authorList>
    </citation>
    <scope>NUCLEOTIDE SEQUENCE [LARGE SCALE GENOMIC DNA]</scope>
    <source>
        <strain evidence="7">ULC027bin1</strain>
    </source>
</reference>
<evidence type="ECO:0000259" key="6">
    <source>
        <dbReference type="Pfam" id="PF01212"/>
    </source>
</evidence>
<accession>A0A2W4WS02</accession>
<dbReference type="GO" id="GO:0005829">
    <property type="term" value="C:cytosol"/>
    <property type="evidence" value="ECO:0007669"/>
    <property type="project" value="TreeGrafter"/>
</dbReference>
<dbReference type="InterPro" id="IPR023603">
    <property type="entry name" value="Low_specificity_L-TA-like"/>
</dbReference>
<sequence>MIDLRSDTVTQPTAEMRQVMAQAPVGDDVLGDDPSVNELEAYVADLLGKEAAVYMPSGTMTNQVALRSHTQPGDEIFLEAEAHIYYYEGGAPAALSGVSCRLIKGEGGVFSATELEQALRPPDPHFPRSRLVCLENTHNRSGGRIFPLAAIEAIAQVCQAQQLALHLDGARFWNACMATGIGEADYAAPFDTLSVCFSKGLGAPVGSALVGTSAQMATARRFRKMFGGGMRQAGMIAAGALYALKYHRDRLSEDHDNAQRLALGLQGLKGIEIDPSAVQTNIVNVEIPGLAAEEVVKGLAQRGVAVLATGPHKIRAVTNLMVDRDNIDRALTEIAQEVGC</sequence>
<keyword evidence="3" id="KW-0663">Pyridoxal phosphate</keyword>
<dbReference type="PANTHER" id="PTHR48097:SF9">
    <property type="entry name" value="L-THREONINE ALDOLASE"/>
    <property type="match status" value="1"/>
</dbReference>
<dbReference type="GO" id="GO:0006545">
    <property type="term" value="P:glycine biosynthetic process"/>
    <property type="evidence" value="ECO:0007669"/>
    <property type="project" value="TreeGrafter"/>
</dbReference>
<organism evidence="7 8">
    <name type="scientific">Phormidesmis priestleyi</name>
    <dbReference type="NCBI Taxonomy" id="268141"/>
    <lineage>
        <taxon>Bacteria</taxon>
        <taxon>Bacillati</taxon>
        <taxon>Cyanobacteriota</taxon>
        <taxon>Cyanophyceae</taxon>
        <taxon>Leptolyngbyales</taxon>
        <taxon>Leptolyngbyaceae</taxon>
        <taxon>Phormidesmis</taxon>
    </lineage>
</organism>
<dbReference type="GO" id="GO:0008732">
    <property type="term" value="F:L-allo-threonine aldolase activity"/>
    <property type="evidence" value="ECO:0007669"/>
    <property type="project" value="TreeGrafter"/>
</dbReference>
<keyword evidence="4" id="KW-0456">Lyase</keyword>
<dbReference type="Gene3D" id="3.40.640.10">
    <property type="entry name" value="Type I PLP-dependent aspartate aminotransferase-like (Major domain)"/>
    <property type="match status" value="1"/>
</dbReference>
<dbReference type="FunFam" id="3.90.1150.10:FF:000041">
    <property type="entry name" value="Low-specificity L-threonine aldolase"/>
    <property type="match status" value="1"/>
</dbReference>
<proteinExistence type="inferred from homology"/>
<dbReference type="AlphaFoldDB" id="A0A2W4WS02"/>
<evidence type="ECO:0000256" key="2">
    <source>
        <dbReference type="ARBA" id="ARBA00006966"/>
    </source>
</evidence>
<dbReference type="PIRSF" id="PIRSF017617">
    <property type="entry name" value="Thr_aldolase"/>
    <property type="match status" value="1"/>
</dbReference>
<reference evidence="8" key="1">
    <citation type="submission" date="2018-04" db="EMBL/GenBank/DDBJ databases">
        <authorList>
            <person name="Cornet L."/>
        </authorList>
    </citation>
    <scope>NUCLEOTIDE SEQUENCE [LARGE SCALE GENOMIC DNA]</scope>
</reference>
<gene>
    <name evidence="7" type="ORF">DCF15_18700</name>
</gene>